<gene>
    <name evidence="1" type="ORF">UFOVP1_13</name>
</gene>
<accession>A0A6J5KJ62</accession>
<protein>
    <submittedName>
        <fullName evidence="1">Uncharacterized protein</fullName>
    </submittedName>
</protein>
<name>A0A6J5KJ62_9CAUD</name>
<evidence type="ECO:0000313" key="1">
    <source>
        <dbReference type="EMBL" id="CAB4120877.1"/>
    </source>
</evidence>
<organism evidence="1">
    <name type="scientific">uncultured Caudovirales phage</name>
    <dbReference type="NCBI Taxonomy" id="2100421"/>
    <lineage>
        <taxon>Viruses</taxon>
        <taxon>Duplodnaviria</taxon>
        <taxon>Heunggongvirae</taxon>
        <taxon>Uroviricota</taxon>
        <taxon>Caudoviricetes</taxon>
        <taxon>Peduoviridae</taxon>
        <taxon>Maltschvirus</taxon>
        <taxon>Maltschvirus maltsch</taxon>
    </lineage>
</organism>
<proteinExistence type="predicted"/>
<reference evidence="1" key="1">
    <citation type="submission" date="2020-04" db="EMBL/GenBank/DDBJ databases">
        <authorList>
            <person name="Chiriac C."/>
            <person name="Salcher M."/>
            <person name="Ghai R."/>
            <person name="Kavagutti S V."/>
        </authorList>
    </citation>
    <scope>NUCLEOTIDE SEQUENCE</scope>
</reference>
<sequence>MFDSSWYRHDMGWGSVYSYIHKKHMLSSADLLRIHRAEDICLADFYPQTCQLYIYDNEKATMLSIKRYFINKFVTNV</sequence>
<dbReference type="EMBL" id="LR796139">
    <property type="protein sequence ID" value="CAB4120877.1"/>
    <property type="molecule type" value="Genomic_DNA"/>
</dbReference>